<evidence type="ECO:0000313" key="7">
    <source>
        <dbReference type="EMBL" id="KAF2756314.1"/>
    </source>
</evidence>
<keyword evidence="8" id="KW-1185">Reference proteome</keyword>
<proteinExistence type="inferred from homology"/>
<dbReference type="GeneID" id="54489348"/>
<keyword evidence="3 6" id="KW-1133">Transmembrane helix</keyword>
<evidence type="ECO:0000256" key="2">
    <source>
        <dbReference type="ARBA" id="ARBA00022692"/>
    </source>
</evidence>
<comment type="subcellular location">
    <subcellularLocation>
        <location evidence="1">Membrane</location>
        <topology evidence="1">Multi-pass membrane protein</topology>
    </subcellularLocation>
</comment>
<dbReference type="PANTHER" id="PTHR30520">
    <property type="entry name" value="FORMATE TRANSPORTER-RELATED"/>
    <property type="match status" value="1"/>
</dbReference>
<evidence type="ECO:0000256" key="3">
    <source>
        <dbReference type="ARBA" id="ARBA00022989"/>
    </source>
</evidence>
<evidence type="ECO:0000256" key="5">
    <source>
        <dbReference type="ARBA" id="ARBA00049660"/>
    </source>
</evidence>
<organism evidence="7 8">
    <name type="scientific">Pseudovirgaria hyperparasitica</name>
    <dbReference type="NCBI Taxonomy" id="470096"/>
    <lineage>
        <taxon>Eukaryota</taxon>
        <taxon>Fungi</taxon>
        <taxon>Dikarya</taxon>
        <taxon>Ascomycota</taxon>
        <taxon>Pezizomycotina</taxon>
        <taxon>Dothideomycetes</taxon>
        <taxon>Dothideomycetes incertae sedis</taxon>
        <taxon>Acrospermales</taxon>
        <taxon>Acrospermaceae</taxon>
        <taxon>Pseudovirgaria</taxon>
    </lineage>
</organism>
<dbReference type="RefSeq" id="XP_033598765.1">
    <property type="nucleotide sequence ID" value="XM_033748294.1"/>
</dbReference>
<protein>
    <submittedName>
        <fullName evidence="7">Formate/nitrite transporter</fullName>
    </submittedName>
</protein>
<feature type="transmembrane region" description="Helical" evidence="6">
    <location>
        <begin position="174"/>
        <end position="196"/>
    </location>
</feature>
<keyword evidence="2 6" id="KW-0812">Transmembrane</keyword>
<dbReference type="GO" id="GO:0015707">
    <property type="term" value="P:nitrite transport"/>
    <property type="evidence" value="ECO:0007669"/>
    <property type="project" value="TreeGrafter"/>
</dbReference>
<comment type="similarity">
    <text evidence="5">Belongs to the FNT transporter (TC 1.A.16) family.</text>
</comment>
<accession>A0A6A6W2S0</accession>
<dbReference type="PANTHER" id="PTHR30520:SF6">
    <property type="entry name" value="FORMATE_NITRATE FAMILY TRANSPORTER (EUROFUNG)"/>
    <property type="match status" value="1"/>
</dbReference>
<dbReference type="InterPro" id="IPR023271">
    <property type="entry name" value="Aquaporin-like"/>
</dbReference>
<dbReference type="Proteomes" id="UP000799437">
    <property type="component" value="Unassembled WGS sequence"/>
</dbReference>
<reference evidence="7" key="1">
    <citation type="journal article" date="2020" name="Stud. Mycol.">
        <title>101 Dothideomycetes genomes: a test case for predicting lifestyles and emergence of pathogens.</title>
        <authorList>
            <person name="Haridas S."/>
            <person name="Albert R."/>
            <person name="Binder M."/>
            <person name="Bloem J."/>
            <person name="Labutti K."/>
            <person name="Salamov A."/>
            <person name="Andreopoulos B."/>
            <person name="Baker S."/>
            <person name="Barry K."/>
            <person name="Bills G."/>
            <person name="Bluhm B."/>
            <person name="Cannon C."/>
            <person name="Castanera R."/>
            <person name="Culley D."/>
            <person name="Daum C."/>
            <person name="Ezra D."/>
            <person name="Gonzalez J."/>
            <person name="Henrissat B."/>
            <person name="Kuo A."/>
            <person name="Liang C."/>
            <person name="Lipzen A."/>
            <person name="Lutzoni F."/>
            <person name="Magnuson J."/>
            <person name="Mondo S."/>
            <person name="Nolan M."/>
            <person name="Ohm R."/>
            <person name="Pangilinan J."/>
            <person name="Park H.-J."/>
            <person name="Ramirez L."/>
            <person name="Alfaro M."/>
            <person name="Sun H."/>
            <person name="Tritt A."/>
            <person name="Yoshinaga Y."/>
            <person name="Zwiers L.-H."/>
            <person name="Turgeon B."/>
            <person name="Goodwin S."/>
            <person name="Spatafora J."/>
            <person name="Crous P."/>
            <person name="Grigoriev I."/>
        </authorList>
    </citation>
    <scope>NUCLEOTIDE SEQUENCE</scope>
    <source>
        <strain evidence="7">CBS 121739</strain>
    </source>
</reference>
<gene>
    <name evidence="7" type="ORF">EJ05DRAFT_511994</name>
</gene>
<evidence type="ECO:0000256" key="1">
    <source>
        <dbReference type="ARBA" id="ARBA00004141"/>
    </source>
</evidence>
<dbReference type="OrthoDB" id="4829at2759"/>
<dbReference type="Pfam" id="PF01226">
    <property type="entry name" value="Form_Nir_trans"/>
    <property type="match status" value="1"/>
</dbReference>
<evidence type="ECO:0000256" key="4">
    <source>
        <dbReference type="ARBA" id="ARBA00023136"/>
    </source>
</evidence>
<name>A0A6A6W2S0_9PEZI</name>
<feature type="transmembrane region" description="Helical" evidence="6">
    <location>
        <begin position="90"/>
        <end position="114"/>
    </location>
</feature>
<keyword evidence="4 6" id="KW-0472">Membrane</keyword>
<dbReference type="GO" id="GO:0015513">
    <property type="term" value="F:high-affinity secondary active nitrite transmembrane transporter activity"/>
    <property type="evidence" value="ECO:0007669"/>
    <property type="project" value="TreeGrafter"/>
</dbReference>
<dbReference type="InterPro" id="IPR000292">
    <property type="entry name" value="For/NO2_transpt"/>
</dbReference>
<dbReference type="AlphaFoldDB" id="A0A6A6W2S0"/>
<evidence type="ECO:0000313" key="8">
    <source>
        <dbReference type="Proteomes" id="UP000799437"/>
    </source>
</evidence>
<sequence length="289" mass="32296">MEALYATKREMRLLKAVNDRFELTSFPSDRTPSYAILSHTWGRGEDDEVIFSDISDGITSCLTGADLCTGSFLFTTVAVLQKRLSPVKMLLHWFITFWGNLAGALFVVSIIFGYGNVFAKDPYLTEIHNFVRTKQVVPMWHNIFLRGIGCNWLVCLGCFFGFQARDLASKIIGIWFPIFAFVALGFDHVVANMFFVPMGIWLKTPGVTVSLYIWKGIIPAFLGNLVGGALFCGGYYWWMYLAFQPEVEVDGVKYQRGPVSNGISLFSKTKGSDVESNAGSTIKKVDHAL</sequence>
<dbReference type="GO" id="GO:0005886">
    <property type="term" value="C:plasma membrane"/>
    <property type="evidence" value="ECO:0007669"/>
    <property type="project" value="TreeGrafter"/>
</dbReference>
<dbReference type="EMBL" id="ML996575">
    <property type="protein sequence ID" value="KAF2756314.1"/>
    <property type="molecule type" value="Genomic_DNA"/>
</dbReference>
<evidence type="ECO:0000256" key="6">
    <source>
        <dbReference type="SAM" id="Phobius"/>
    </source>
</evidence>
<feature type="transmembrane region" description="Helical" evidence="6">
    <location>
        <begin position="143"/>
        <end position="162"/>
    </location>
</feature>
<dbReference type="Gene3D" id="1.20.1080.10">
    <property type="entry name" value="Glycerol uptake facilitator protein"/>
    <property type="match status" value="1"/>
</dbReference>
<feature type="transmembrane region" description="Helical" evidence="6">
    <location>
        <begin position="216"/>
        <end position="238"/>
    </location>
</feature>